<accession>A0ABS4GL50</accession>
<evidence type="ECO:0000313" key="1">
    <source>
        <dbReference type="EMBL" id="MBP1930998.1"/>
    </source>
</evidence>
<proteinExistence type="predicted"/>
<reference evidence="1 2" key="1">
    <citation type="submission" date="2021-03" db="EMBL/GenBank/DDBJ databases">
        <title>Genomic Encyclopedia of Type Strains, Phase IV (KMG-IV): sequencing the most valuable type-strain genomes for metagenomic binning, comparative biology and taxonomic classification.</title>
        <authorList>
            <person name="Goeker M."/>
        </authorList>
    </citation>
    <scope>NUCLEOTIDE SEQUENCE [LARGE SCALE GENOMIC DNA]</scope>
    <source>
        <strain evidence="1 2">DSM 24738</strain>
    </source>
</reference>
<dbReference type="RefSeq" id="WP_209809103.1">
    <property type="nucleotide sequence ID" value="NZ_JAGGKT010000002.1"/>
</dbReference>
<dbReference type="EMBL" id="JAGGKT010000002">
    <property type="protein sequence ID" value="MBP1930998.1"/>
    <property type="molecule type" value="Genomic_DNA"/>
</dbReference>
<dbReference type="Proteomes" id="UP001519343">
    <property type="component" value="Unassembled WGS sequence"/>
</dbReference>
<gene>
    <name evidence="1" type="ORF">J2Z37_000995</name>
</gene>
<evidence type="ECO:0000313" key="2">
    <source>
        <dbReference type="Proteomes" id="UP001519343"/>
    </source>
</evidence>
<organism evidence="1 2">
    <name type="scientific">Ammoniphilus resinae</name>
    <dbReference type="NCBI Taxonomy" id="861532"/>
    <lineage>
        <taxon>Bacteria</taxon>
        <taxon>Bacillati</taxon>
        <taxon>Bacillota</taxon>
        <taxon>Bacilli</taxon>
        <taxon>Bacillales</taxon>
        <taxon>Paenibacillaceae</taxon>
        <taxon>Aneurinibacillus group</taxon>
        <taxon>Ammoniphilus</taxon>
    </lineage>
</organism>
<comment type="caution">
    <text evidence="1">The sequence shown here is derived from an EMBL/GenBank/DDBJ whole genome shotgun (WGS) entry which is preliminary data.</text>
</comment>
<name>A0ABS4GL50_9BACL</name>
<keyword evidence="2" id="KW-1185">Reference proteome</keyword>
<protein>
    <submittedName>
        <fullName evidence="1">Uncharacterized protein</fullName>
    </submittedName>
</protein>
<sequence length="51" mass="6267">MERNELNQDPEVQVADIPEDRLDTSNPMIEQVIQTDVDQEIYRKYRYLYYE</sequence>